<evidence type="ECO:0000313" key="4">
    <source>
        <dbReference type="EMBL" id="BBJ02846.1"/>
    </source>
</evidence>
<dbReference type="PANTHER" id="PTHR39576">
    <property type="entry name" value="ATTACHING AND EFFACING PROTEIN HOMOLOG-RELATED-RELATED"/>
    <property type="match status" value="1"/>
</dbReference>
<dbReference type="SUPFAM" id="SSF49373">
    <property type="entry name" value="Invasin/intimin cell-adhesion fragments"/>
    <property type="match status" value="4"/>
</dbReference>
<dbReference type="InterPro" id="IPR003344">
    <property type="entry name" value="Big_1_dom"/>
</dbReference>
<protein>
    <recommendedName>
        <fullName evidence="3">Big-1 domain-containing protein</fullName>
    </recommendedName>
</protein>
<comment type="similarity">
    <text evidence="1">Belongs to the intimin/invasin family.</text>
</comment>
<dbReference type="Pfam" id="PF02369">
    <property type="entry name" value="Big_1"/>
    <property type="match status" value="3"/>
</dbReference>
<reference evidence="4" key="1">
    <citation type="submission" date="2019-03" db="EMBL/GenBank/DDBJ databases">
        <title>Whole genome analysis of nitrate-reducing bacteria Marinobacter hydrocarbonoclasticus YB03.</title>
        <authorList>
            <person name="Azam A.H."/>
            <person name="Yuk S.R."/>
            <person name="Kamarisima K."/>
            <person name="Miyanaga K."/>
            <person name="Tanji Y."/>
        </authorList>
    </citation>
    <scope>NUCLEOTIDE SEQUENCE</scope>
    <source>
        <strain evidence="4">YB03</strain>
    </source>
</reference>
<name>A0A455W121_MARNT</name>
<evidence type="ECO:0000256" key="1">
    <source>
        <dbReference type="ARBA" id="ARBA00010116"/>
    </source>
</evidence>
<evidence type="ECO:0000259" key="3">
    <source>
        <dbReference type="PROSITE" id="PS51127"/>
    </source>
</evidence>
<dbReference type="GO" id="GO:0009279">
    <property type="term" value="C:cell outer membrane"/>
    <property type="evidence" value="ECO:0007669"/>
    <property type="project" value="TreeGrafter"/>
</dbReference>
<dbReference type="SMART" id="SM00634">
    <property type="entry name" value="BID_1"/>
    <property type="match status" value="4"/>
</dbReference>
<dbReference type="InterPro" id="IPR051715">
    <property type="entry name" value="Intimin-Invasin_domain"/>
</dbReference>
<accession>A0A455W121</accession>
<feature type="region of interest" description="Disordered" evidence="2">
    <location>
        <begin position="68"/>
        <end position="88"/>
    </location>
</feature>
<feature type="region of interest" description="Disordered" evidence="2">
    <location>
        <begin position="551"/>
        <end position="575"/>
    </location>
</feature>
<feature type="domain" description="Big-1" evidence="3">
    <location>
        <begin position="378"/>
        <end position="475"/>
    </location>
</feature>
<gene>
    <name evidence="4" type="ORF">YBY_06940</name>
</gene>
<evidence type="ECO:0000256" key="2">
    <source>
        <dbReference type="SAM" id="MobiDB-lite"/>
    </source>
</evidence>
<feature type="compositionally biased region" description="Gly residues" evidence="2">
    <location>
        <begin position="70"/>
        <end position="79"/>
    </location>
</feature>
<feature type="domain" description="Big-1" evidence="3">
    <location>
        <begin position="271"/>
        <end position="372"/>
    </location>
</feature>
<dbReference type="Gene3D" id="2.60.40.10">
    <property type="entry name" value="Immunoglobulins"/>
    <property type="match status" value="4"/>
</dbReference>
<organism evidence="4">
    <name type="scientific">Marinobacter nauticus</name>
    <name type="common">Marinobacter hydrocarbonoclasticus</name>
    <name type="synonym">Marinobacter aquaeolei</name>
    <dbReference type="NCBI Taxonomy" id="2743"/>
    <lineage>
        <taxon>Bacteria</taxon>
        <taxon>Pseudomonadati</taxon>
        <taxon>Pseudomonadota</taxon>
        <taxon>Gammaproteobacteria</taxon>
        <taxon>Pseudomonadales</taxon>
        <taxon>Marinobacteraceae</taxon>
        <taxon>Marinobacter</taxon>
    </lineage>
</organism>
<dbReference type="InterPro" id="IPR008964">
    <property type="entry name" value="Invasin/intimin_cell_adhesion"/>
</dbReference>
<dbReference type="InterPro" id="IPR013783">
    <property type="entry name" value="Ig-like_fold"/>
</dbReference>
<dbReference type="EMBL" id="AP019537">
    <property type="protein sequence ID" value="BBJ02846.1"/>
    <property type="molecule type" value="Genomic_DNA"/>
</dbReference>
<dbReference type="PANTHER" id="PTHR39576:SF1">
    <property type="entry name" value="INVASIN"/>
    <property type="match status" value="1"/>
</dbReference>
<proteinExistence type="inferred from homology"/>
<sequence>MIFSKLPNKAVTTPEVAVLKQGMRSEKAFAVTKTGDIKMSGKFLARASALSLAFILAACGGDDSSTPLAGSGGNTGGGSDTPTNPTVSVGSVQLLTSAPTIGSSGQDKALITALVRDQNGVLTPDVPVRFEASNNGSLVVTTPTTSEAGQASAELSSQGDARNRTIAVTASAGSQTNSVNIAVTGTNLSLTGPTAISNGASANFEARLLDSAGGGIGNTVVNISSQNNTVSSSSMNTDSSGRVRFSLNANSGGTDTLSVSAFEGDSGISTQINVNVSADSFIFDEIDVSELEIGASQNVSVTWTQNGNPVVGQEVRFATTRGTLASNTAITDGNGAAVASISSTNVGIAEITATAESSEGSQIQTSQALEFVSSNPHDINIRASKTQVSTNDEASIIATVRDENGNLVKNAQVEFTLTDPTGGTLSPGSVRTDSQGRAISTYTSTSSISEKDGVQITAQIQRSDGTTEQKTILLTVAGRALTLILGTGNTISAPDQTTYEMPWSVLVTDANGNASTDQPVQLSVLPVEFAKGSYSWNGDKWVLPDNPTTCQTNHSDPVNGTEIGTPAAAPRSVTTDDSGAIQFDIKYTKDQCNWVKVRLTATSNVEGFTSSNSRTFILPCVADDLSDEGVSPPGEQSPYNETACN</sequence>
<dbReference type="PROSITE" id="PS51127">
    <property type="entry name" value="BIG1"/>
    <property type="match status" value="2"/>
</dbReference>
<dbReference type="AlphaFoldDB" id="A0A455W121"/>